<evidence type="ECO:0000259" key="3">
    <source>
        <dbReference type="PROSITE" id="PS01031"/>
    </source>
</evidence>
<proteinExistence type="inferred from homology"/>
<gene>
    <name evidence="4" type="ORF">DES36_102126</name>
</gene>
<dbReference type="AlphaFoldDB" id="A0A366IDB7"/>
<name>A0A366IDB7_9FIRM</name>
<comment type="similarity">
    <text evidence="1 2">Belongs to the small heat shock protein (HSP20) family.</text>
</comment>
<evidence type="ECO:0000256" key="2">
    <source>
        <dbReference type="RuleBase" id="RU003616"/>
    </source>
</evidence>
<dbReference type="EMBL" id="QNRX01000002">
    <property type="protein sequence ID" value="RBP68984.1"/>
    <property type="molecule type" value="Genomic_DNA"/>
</dbReference>
<dbReference type="InterPro" id="IPR002068">
    <property type="entry name" value="A-crystallin/Hsp20_dom"/>
</dbReference>
<dbReference type="RefSeq" id="WP_113919554.1">
    <property type="nucleotide sequence ID" value="NZ_QNRX01000002.1"/>
</dbReference>
<comment type="caution">
    <text evidence="4">The sequence shown here is derived from an EMBL/GenBank/DDBJ whole genome shotgun (WGS) entry which is preliminary data.</text>
</comment>
<sequence>MDYREKNDFENIARLFTEEPEDRRIDATINEKDHEYVVLMKLIGFNKDELSIYIEDNTLYVEANREDILDEDNDDYTLKEHSYSYCQRSFSLNGIDKSQISAYYENDIVSIHLPKIK</sequence>
<evidence type="ECO:0000313" key="4">
    <source>
        <dbReference type="EMBL" id="RBP68984.1"/>
    </source>
</evidence>
<dbReference type="Proteomes" id="UP000253490">
    <property type="component" value="Unassembled WGS sequence"/>
</dbReference>
<evidence type="ECO:0000256" key="1">
    <source>
        <dbReference type="PROSITE-ProRule" id="PRU00285"/>
    </source>
</evidence>
<protein>
    <submittedName>
        <fullName evidence="4">HSP20 family molecular chaperone IbpA</fullName>
    </submittedName>
</protein>
<accession>A0A366IDB7</accession>
<dbReference type="PROSITE" id="PS01031">
    <property type="entry name" value="SHSP"/>
    <property type="match status" value="1"/>
</dbReference>
<evidence type="ECO:0000313" key="5">
    <source>
        <dbReference type="Proteomes" id="UP000253490"/>
    </source>
</evidence>
<organism evidence="4 5">
    <name type="scientific">Alkalibaculum bacchi</name>
    <dbReference type="NCBI Taxonomy" id="645887"/>
    <lineage>
        <taxon>Bacteria</taxon>
        <taxon>Bacillati</taxon>
        <taxon>Bacillota</taxon>
        <taxon>Clostridia</taxon>
        <taxon>Eubacteriales</taxon>
        <taxon>Eubacteriaceae</taxon>
        <taxon>Alkalibaculum</taxon>
    </lineage>
</organism>
<dbReference type="InterPro" id="IPR008978">
    <property type="entry name" value="HSP20-like_chaperone"/>
</dbReference>
<dbReference type="Gene3D" id="2.60.40.790">
    <property type="match status" value="1"/>
</dbReference>
<feature type="domain" description="SHSP" evidence="3">
    <location>
        <begin position="18"/>
        <end position="117"/>
    </location>
</feature>
<keyword evidence="5" id="KW-1185">Reference proteome</keyword>
<dbReference type="OrthoDB" id="9811615at2"/>
<dbReference type="Pfam" id="PF00011">
    <property type="entry name" value="HSP20"/>
    <property type="match status" value="1"/>
</dbReference>
<reference evidence="4 5" key="1">
    <citation type="submission" date="2018-06" db="EMBL/GenBank/DDBJ databases">
        <title>Genomic Encyclopedia of Type Strains, Phase IV (KMG-IV): sequencing the most valuable type-strain genomes for metagenomic binning, comparative biology and taxonomic classification.</title>
        <authorList>
            <person name="Goeker M."/>
        </authorList>
    </citation>
    <scope>NUCLEOTIDE SEQUENCE [LARGE SCALE GENOMIC DNA]</scope>
    <source>
        <strain evidence="4 5">DSM 22112</strain>
    </source>
</reference>
<dbReference type="SUPFAM" id="SSF49764">
    <property type="entry name" value="HSP20-like chaperones"/>
    <property type="match status" value="1"/>
</dbReference>